<dbReference type="GO" id="GO:0003676">
    <property type="term" value="F:nucleic acid binding"/>
    <property type="evidence" value="ECO:0007669"/>
    <property type="project" value="InterPro"/>
</dbReference>
<dbReference type="InterPro" id="IPR036397">
    <property type="entry name" value="RNaseH_sf"/>
</dbReference>
<feature type="non-terminal residue" evidence="3">
    <location>
        <position position="1"/>
    </location>
</feature>
<dbReference type="Gene3D" id="3.30.420.10">
    <property type="entry name" value="Ribonuclease H-like superfamily/Ribonuclease H"/>
    <property type="match status" value="1"/>
</dbReference>
<dbReference type="PROSITE" id="PS50879">
    <property type="entry name" value="RNASE_H_1"/>
    <property type="match status" value="1"/>
</dbReference>
<dbReference type="CDD" id="cd09279">
    <property type="entry name" value="RNase_HI_like"/>
    <property type="match status" value="1"/>
</dbReference>
<evidence type="ECO:0000313" key="4">
    <source>
        <dbReference type="Proteomes" id="UP000257109"/>
    </source>
</evidence>
<dbReference type="InterPro" id="IPR002156">
    <property type="entry name" value="RNaseH_domain"/>
</dbReference>
<dbReference type="EMBL" id="QJKJ01005791">
    <property type="protein sequence ID" value="RDX88996.1"/>
    <property type="molecule type" value="Genomic_DNA"/>
</dbReference>
<dbReference type="SUPFAM" id="SSF53098">
    <property type="entry name" value="Ribonuclease H-like"/>
    <property type="match status" value="1"/>
</dbReference>
<keyword evidence="1" id="KW-0511">Multifunctional enzyme</keyword>
<dbReference type="Proteomes" id="UP000257109">
    <property type="component" value="Unassembled WGS sequence"/>
</dbReference>
<proteinExistence type="predicted"/>
<dbReference type="Pfam" id="PF00078">
    <property type="entry name" value="RVT_1"/>
    <property type="match status" value="1"/>
</dbReference>
<dbReference type="PANTHER" id="PTHR37984">
    <property type="entry name" value="PROTEIN CBG26694"/>
    <property type="match status" value="1"/>
</dbReference>
<dbReference type="InterPro" id="IPR050951">
    <property type="entry name" value="Retrovirus_Pol_polyprotein"/>
</dbReference>
<evidence type="ECO:0000259" key="2">
    <source>
        <dbReference type="PROSITE" id="PS50879"/>
    </source>
</evidence>
<evidence type="ECO:0000256" key="1">
    <source>
        <dbReference type="ARBA" id="ARBA00023268"/>
    </source>
</evidence>
<dbReference type="SUPFAM" id="SSF56672">
    <property type="entry name" value="DNA/RNA polymerases"/>
    <property type="match status" value="1"/>
</dbReference>
<gene>
    <name evidence="3" type="primary">pol</name>
    <name evidence="3" type="ORF">CR513_29334</name>
</gene>
<protein>
    <submittedName>
        <fullName evidence="3">Retrovirus-related Pol polyprotein from transposon 17.6</fullName>
    </submittedName>
</protein>
<dbReference type="OrthoDB" id="1431753at2759"/>
<dbReference type="Pfam" id="PF13456">
    <property type="entry name" value="RVT_3"/>
    <property type="match status" value="1"/>
</dbReference>
<dbReference type="AlphaFoldDB" id="A0A371GEQ8"/>
<organism evidence="3 4">
    <name type="scientific">Mucuna pruriens</name>
    <name type="common">Velvet bean</name>
    <name type="synonym">Dolichos pruriens</name>
    <dbReference type="NCBI Taxonomy" id="157652"/>
    <lineage>
        <taxon>Eukaryota</taxon>
        <taxon>Viridiplantae</taxon>
        <taxon>Streptophyta</taxon>
        <taxon>Embryophyta</taxon>
        <taxon>Tracheophyta</taxon>
        <taxon>Spermatophyta</taxon>
        <taxon>Magnoliopsida</taxon>
        <taxon>eudicotyledons</taxon>
        <taxon>Gunneridae</taxon>
        <taxon>Pentapetalae</taxon>
        <taxon>rosids</taxon>
        <taxon>fabids</taxon>
        <taxon>Fabales</taxon>
        <taxon>Fabaceae</taxon>
        <taxon>Papilionoideae</taxon>
        <taxon>50 kb inversion clade</taxon>
        <taxon>NPAAA clade</taxon>
        <taxon>indigoferoid/millettioid clade</taxon>
        <taxon>Phaseoleae</taxon>
        <taxon>Mucuna</taxon>
    </lineage>
</organism>
<dbReference type="InterPro" id="IPR043502">
    <property type="entry name" value="DNA/RNA_pol_sf"/>
</dbReference>
<dbReference type="Pfam" id="PF17919">
    <property type="entry name" value="RT_RNaseH_2"/>
    <property type="match status" value="1"/>
</dbReference>
<dbReference type="CDD" id="cd01647">
    <property type="entry name" value="RT_LTR"/>
    <property type="match status" value="1"/>
</dbReference>
<reference evidence="3" key="1">
    <citation type="submission" date="2018-05" db="EMBL/GenBank/DDBJ databases">
        <title>Draft genome of Mucuna pruriens seed.</title>
        <authorList>
            <person name="Nnadi N.E."/>
            <person name="Vos R."/>
            <person name="Hasami M.H."/>
            <person name="Devisetty U.K."/>
            <person name="Aguiy J.C."/>
        </authorList>
    </citation>
    <scope>NUCLEOTIDE SEQUENCE [LARGE SCALE GENOMIC DNA]</scope>
    <source>
        <strain evidence="3">JCA_2017</strain>
    </source>
</reference>
<dbReference type="InterPro" id="IPR043128">
    <property type="entry name" value="Rev_trsase/Diguanyl_cyclase"/>
</dbReference>
<keyword evidence="4" id="KW-1185">Reference proteome</keyword>
<dbReference type="InterPro" id="IPR041577">
    <property type="entry name" value="RT_RNaseH_2"/>
</dbReference>
<dbReference type="InterPro" id="IPR000477">
    <property type="entry name" value="RT_dom"/>
</dbReference>
<feature type="domain" description="RNase H type-1" evidence="2">
    <location>
        <begin position="444"/>
        <end position="537"/>
    </location>
</feature>
<accession>A0A371GEQ8</accession>
<dbReference type="GO" id="GO:0004523">
    <property type="term" value="F:RNA-DNA hybrid ribonuclease activity"/>
    <property type="evidence" value="ECO:0007669"/>
    <property type="project" value="InterPro"/>
</dbReference>
<dbReference type="PANTHER" id="PTHR37984:SF5">
    <property type="entry name" value="PROTEIN NYNRIN-LIKE"/>
    <property type="match status" value="1"/>
</dbReference>
<sequence length="537" mass="61351">MPGIDPNFMNHQLSMAQDAQPVMQKKRKQGEEKRKAIKEETSNLLTVGFIREVRYPEWLANVVMVRKANGKWRMCTDYTDLNKVCPKDPYPLPNIDRLVDSMSRFEFLSFMDAYSGYNQIKMHPNDEEKTAFITDDGAFYYKVMPFGLKNAGATYQRLMDKIFKDVMGRDVEVYVDDMVAKSKGGEDHCEALGRVFEVLRRHQLRLNPEKCSFGVQAGRFLGCMLTKRGIEANPDKCRVVINMRSPQNVKEVQQLMGRVTALSRFISKASEVATPILNTSKKERNFTWTLECEEAFMRLKAILAIPPILVRPEPGQPLHLYISVTEAAISFVLIQEKGMEQCLVYFISKTLQGPEKRYQKIKRGALALVIASRRLRPYFQSFRVIVRTDLPVQQVLRKPDLTGRMVAWSVQLSEFDISFERRGQIRAQALADFITELTPKHEQVEGDWYLYVDGSSNQIGSGAGVILEGPDGILIEQCLHFDFKVSNNQAEYKALLAGMRLALEIEAKRLTVKSDSKLVTGQVNREYQAKDPKLAKY</sequence>
<evidence type="ECO:0000313" key="3">
    <source>
        <dbReference type="EMBL" id="RDX88996.1"/>
    </source>
</evidence>
<name>A0A371GEQ8_MUCPR</name>
<dbReference type="InterPro" id="IPR012337">
    <property type="entry name" value="RNaseH-like_sf"/>
</dbReference>
<comment type="caution">
    <text evidence="3">The sequence shown here is derived from an EMBL/GenBank/DDBJ whole genome shotgun (WGS) entry which is preliminary data.</text>
</comment>
<dbReference type="Gene3D" id="3.10.10.10">
    <property type="entry name" value="HIV Type 1 Reverse Transcriptase, subunit A, domain 1"/>
    <property type="match status" value="1"/>
</dbReference>
<dbReference type="Gene3D" id="3.30.70.270">
    <property type="match status" value="2"/>
</dbReference>